<sequence>MTRYSLKLQSIGVLAAAVLLGTAACSATPATTEESGGAAKTGGTLKVLGTGDIDHLDPALTAFVPVTALMRAVSRQLISYKTIDDETERLAPQGDLATEVPEPTNDGLTYTFTIRDGAQWDAPDGARPIVAADFIRGFQRLCSPSQSSPMLGYFYDLIEGMDTFCEGFSGVAPEAAPMKEYIEANTISGLVAVDEQTLEINLNKAAGDFVYMLSLSPASPAPVEVLEYVPDSGEYRANFIASGPYTVESYTPDKSLVLVRNPAWKKESDPLRAANVDGIELTVGLTGDAIMQQLQAGTGDMLFDTAPAPAVVQQLKAAGDPKLSFVASGGVQPNIWINTVSENNGGALKDLTVRQALQYAVDKAAVVQTLGGPDIAVVQNGIFGPGVLGFHEFAPYPSDGGKGDPEKAKELLAEAGYPDGLTLKMPFRSRAGDSEIAQTIQASLEKAGFTIELVPVNPTDYYSKFLIDRDATAAGVWDIAPTGWTPDWQGGAARSVFQPQYTFTGAPQTYNYVDYNNDEANAIAAEAIKATDPDEVAELWAQVDELVLADSPTIPIASSKAILYHSERVQDFTPYALSVQGDWANVWLSE</sequence>
<reference evidence="3 4" key="1">
    <citation type="submission" date="2019-02" db="EMBL/GenBank/DDBJ databases">
        <title>Sequencing the genomes of 1000 actinobacteria strains.</title>
        <authorList>
            <person name="Klenk H.-P."/>
        </authorList>
    </citation>
    <scope>NUCLEOTIDE SEQUENCE [LARGE SCALE GENOMIC DNA]</scope>
    <source>
        <strain evidence="3 4">DSM 18319</strain>
    </source>
</reference>
<dbReference type="InterPro" id="IPR000914">
    <property type="entry name" value="SBP_5_dom"/>
</dbReference>
<evidence type="ECO:0000256" key="1">
    <source>
        <dbReference type="SAM" id="SignalP"/>
    </source>
</evidence>
<gene>
    <name evidence="3" type="ORF">EV379_0365</name>
</gene>
<dbReference type="PROSITE" id="PS51257">
    <property type="entry name" value="PROKAR_LIPOPROTEIN"/>
    <property type="match status" value="1"/>
</dbReference>
<proteinExistence type="predicted"/>
<feature type="domain" description="Solute-binding protein family 5" evidence="2">
    <location>
        <begin position="92"/>
        <end position="488"/>
    </location>
</feature>
<dbReference type="PIRSF" id="PIRSF002741">
    <property type="entry name" value="MppA"/>
    <property type="match status" value="1"/>
</dbReference>
<dbReference type="GO" id="GO:0043190">
    <property type="term" value="C:ATP-binding cassette (ABC) transporter complex"/>
    <property type="evidence" value="ECO:0007669"/>
    <property type="project" value="InterPro"/>
</dbReference>
<protein>
    <submittedName>
        <fullName evidence="3">Peptide/nickel transport system substrate-binding protein</fullName>
    </submittedName>
</protein>
<dbReference type="GO" id="GO:0015833">
    <property type="term" value="P:peptide transport"/>
    <property type="evidence" value="ECO:0007669"/>
    <property type="project" value="TreeGrafter"/>
</dbReference>
<evidence type="ECO:0000313" key="3">
    <source>
        <dbReference type="EMBL" id="RZU64071.1"/>
    </source>
</evidence>
<evidence type="ECO:0000259" key="2">
    <source>
        <dbReference type="Pfam" id="PF00496"/>
    </source>
</evidence>
<dbReference type="OrthoDB" id="5240629at2"/>
<comment type="caution">
    <text evidence="3">The sequence shown here is derived from an EMBL/GenBank/DDBJ whole genome shotgun (WGS) entry which is preliminary data.</text>
</comment>
<dbReference type="InterPro" id="IPR039424">
    <property type="entry name" value="SBP_5"/>
</dbReference>
<dbReference type="GO" id="GO:0042597">
    <property type="term" value="C:periplasmic space"/>
    <property type="evidence" value="ECO:0007669"/>
    <property type="project" value="UniProtKB-ARBA"/>
</dbReference>
<organism evidence="3 4">
    <name type="scientific">Microterricola gilva</name>
    <dbReference type="NCBI Taxonomy" id="393267"/>
    <lineage>
        <taxon>Bacteria</taxon>
        <taxon>Bacillati</taxon>
        <taxon>Actinomycetota</taxon>
        <taxon>Actinomycetes</taxon>
        <taxon>Micrococcales</taxon>
        <taxon>Microbacteriaceae</taxon>
        <taxon>Microterricola</taxon>
    </lineage>
</organism>
<dbReference type="PANTHER" id="PTHR30290:SF83">
    <property type="entry name" value="ABC TRANSPORTER SUBSTRATE-BINDING PROTEIN"/>
    <property type="match status" value="1"/>
</dbReference>
<keyword evidence="4" id="KW-1185">Reference proteome</keyword>
<dbReference type="AlphaFoldDB" id="A0A4Q8AJB5"/>
<dbReference type="Proteomes" id="UP000291483">
    <property type="component" value="Unassembled WGS sequence"/>
</dbReference>
<dbReference type="GO" id="GO:1904680">
    <property type="term" value="F:peptide transmembrane transporter activity"/>
    <property type="evidence" value="ECO:0007669"/>
    <property type="project" value="TreeGrafter"/>
</dbReference>
<dbReference type="Pfam" id="PF00496">
    <property type="entry name" value="SBP_bac_5"/>
    <property type="match status" value="1"/>
</dbReference>
<dbReference type="InterPro" id="IPR030678">
    <property type="entry name" value="Peptide/Ni-bd"/>
</dbReference>
<accession>A0A4Q8AJB5</accession>
<feature type="signal peptide" evidence="1">
    <location>
        <begin position="1"/>
        <end position="27"/>
    </location>
</feature>
<feature type="chain" id="PRO_5038939491" evidence="1">
    <location>
        <begin position="28"/>
        <end position="590"/>
    </location>
</feature>
<dbReference type="CDD" id="cd08506">
    <property type="entry name" value="PBP2_clavulanate_OppA2"/>
    <property type="match status" value="1"/>
</dbReference>
<keyword evidence="1" id="KW-0732">Signal</keyword>
<dbReference type="Gene3D" id="3.40.190.10">
    <property type="entry name" value="Periplasmic binding protein-like II"/>
    <property type="match status" value="1"/>
</dbReference>
<name>A0A4Q8AJB5_9MICO</name>
<dbReference type="PANTHER" id="PTHR30290">
    <property type="entry name" value="PERIPLASMIC BINDING COMPONENT OF ABC TRANSPORTER"/>
    <property type="match status" value="1"/>
</dbReference>
<dbReference type="RefSeq" id="WP_130504649.1">
    <property type="nucleotide sequence ID" value="NZ_SHLC01000001.1"/>
</dbReference>
<dbReference type="Gene3D" id="3.10.105.10">
    <property type="entry name" value="Dipeptide-binding Protein, Domain 3"/>
    <property type="match status" value="1"/>
</dbReference>
<evidence type="ECO:0000313" key="4">
    <source>
        <dbReference type="Proteomes" id="UP000291483"/>
    </source>
</evidence>
<dbReference type="SUPFAM" id="SSF53850">
    <property type="entry name" value="Periplasmic binding protein-like II"/>
    <property type="match status" value="1"/>
</dbReference>
<dbReference type="EMBL" id="SHLC01000001">
    <property type="protein sequence ID" value="RZU64071.1"/>
    <property type="molecule type" value="Genomic_DNA"/>
</dbReference>